<dbReference type="PANTHER" id="PTHR12110">
    <property type="entry name" value="HYDROXYPYRUVATE ISOMERASE"/>
    <property type="match status" value="1"/>
</dbReference>
<dbReference type="Gene3D" id="3.20.20.150">
    <property type="entry name" value="Divalent-metal-dependent TIM barrel enzymes"/>
    <property type="match status" value="1"/>
</dbReference>
<name>A0A1F5CD42_9BACT</name>
<dbReference type="PANTHER" id="PTHR12110:SF53">
    <property type="entry name" value="BLR5974 PROTEIN"/>
    <property type="match status" value="1"/>
</dbReference>
<dbReference type="InterPro" id="IPR013022">
    <property type="entry name" value="Xyl_isomerase-like_TIM-brl"/>
</dbReference>
<dbReference type="EMBL" id="MEYV01000001">
    <property type="protein sequence ID" value="OGD40752.1"/>
    <property type="molecule type" value="Genomic_DNA"/>
</dbReference>
<organism evidence="2 3">
    <name type="scientific">Candidatus Azambacteria bacterium RIFCSPLOWO2_02_FULL_44_14</name>
    <dbReference type="NCBI Taxonomy" id="1797306"/>
    <lineage>
        <taxon>Bacteria</taxon>
        <taxon>Candidatus Azamiibacteriota</taxon>
    </lineage>
</organism>
<proteinExistence type="predicted"/>
<dbReference type="Pfam" id="PF01261">
    <property type="entry name" value="AP_endonuc_2"/>
    <property type="match status" value="1"/>
</dbReference>
<dbReference type="AlphaFoldDB" id="A0A1F5CD42"/>
<accession>A0A1F5CD42</accession>
<evidence type="ECO:0000259" key="1">
    <source>
        <dbReference type="Pfam" id="PF01261"/>
    </source>
</evidence>
<feature type="domain" description="Xylose isomerase-like TIM barrel" evidence="1">
    <location>
        <begin position="31"/>
        <end position="238"/>
    </location>
</feature>
<dbReference type="SUPFAM" id="SSF51658">
    <property type="entry name" value="Xylose isomerase-like"/>
    <property type="match status" value="1"/>
</dbReference>
<evidence type="ECO:0000313" key="3">
    <source>
        <dbReference type="Proteomes" id="UP000177197"/>
    </source>
</evidence>
<sequence length="274" mass="30720">MQSIGILQGRLTPNPDGSIQFFPKDNWEDEFRLAKQIGFDCIELLVKNDSYEENPLWSQSGAREIRYLAAQSGLVIPSVHGFYSKAENYSLILRHLVKQAAFVDARTVLISFFNNNALKTDEDKRFACSQIAPVLSDCEGLGVYLGIETELKAEELLEFVESFNHPRVGVYYDLGNMASMGVDVLAEIRLLNRRIVGVHVKDRLPNGGPTIPLGEGCVDFYGAFSALREIGYQDPLIIQGARLPGVDDIILNRRYHIFVKYVLYEINKTKGGKA</sequence>
<dbReference type="InterPro" id="IPR036237">
    <property type="entry name" value="Xyl_isomerase-like_sf"/>
</dbReference>
<reference evidence="2 3" key="1">
    <citation type="journal article" date="2016" name="Nat. Commun.">
        <title>Thousands of microbial genomes shed light on interconnected biogeochemical processes in an aquifer system.</title>
        <authorList>
            <person name="Anantharaman K."/>
            <person name="Brown C.T."/>
            <person name="Hug L.A."/>
            <person name="Sharon I."/>
            <person name="Castelle C.J."/>
            <person name="Probst A.J."/>
            <person name="Thomas B.C."/>
            <person name="Singh A."/>
            <person name="Wilkins M.J."/>
            <person name="Karaoz U."/>
            <person name="Brodie E.L."/>
            <person name="Williams K.H."/>
            <person name="Hubbard S.S."/>
            <person name="Banfield J.F."/>
        </authorList>
    </citation>
    <scope>NUCLEOTIDE SEQUENCE [LARGE SCALE GENOMIC DNA]</scope>
</reference>
<dbReference type="Proteomes" id="UP000177197">
    <property type="component" value="Unassembled WGS sequence"/>
</dbReference>
<gene>
    <name evidence="2" type="ORF">A3I30_01615</name>
</gene>
<protein>
    <recommendedName>
        <fullName evidence="1">Xylose isomerase-like TIM barrel domain-containing protein</fullName>
    </recommendedName>
</protein>
<dbReference type="InterPro" id="IPR050312">
    <property type="entry name" value="IolE/XylAMocC-like"/>
</dbReference>
<comment type="caution">
    <text evidence="2">The sequence shown here is derived from an EMBL/GenBank/DDBJ whole genome shotgun (WGS) entry which is preliminary data.</text>
</comment>
<evidence type="ECO:0000313" key="2">
    <source>
        <dbReference type="EMBL" id="OGD40752.1"/>
    </source>
</evidence>